<dbReference type="EMBL" id="JYDC01000087">
    <property type="protein sequence ID" value="KZL36697.1"/>
    <property type="molecule type" value="Genomic_DNA"/>
</dbReference>
<reference evidence="1 2" key="1">
    <citation type="submission" date="2015-02" db="EMBL/GenBank/DDBJ databases">
        <title>Draft genome sequence of Lactobacillus collinoides CUPV2371 isolated from a natural cider, the first genome sequence of a strain of this species.</title>
        <authorList>
            <person name="Puertas A.I."/>
            <person name="Spano G."/>
            <person name="Capozzi V."/>
            <person name="Lamontanara A."/>
            <person name="Orru L."/>
            <person name="Duenas M.T."/>
        </authorList>
    </citation>
    <scope>NUCLEOTIDE SEQUENCE [LARGE SCALE GENOMIC DNA]</scope>
    <source>
        <strain evidence="1 2">237</strain>
    </source>
</reference>
<keyword evidence="2" id="KW-1185">Reference proteome</keyword>
<dbReference type="AlphaFoldDB" id="A0A166G3F9"/>
<evidence type="ECO:0000313" key="1">
    <source>
        <dbReference type="EMBL" id="KZL36697.1"/>
    </source>
</evidence>
<dbReference type="PATRIC" id="fig|33960.6.peg.3477"/>
<dbReference type="Proteomes" id="UP000076480">
    <property type="component" value="Unassembled WGS sequence"/>
</dbReference>
<sequence>MPFWAKAPYAGAPCLAEHVLAGWKRSADFGRKRPGLPFWAKVPYAGAPCLAEHVLAGWQRKTELKILTICL</sequence>
<protein>
    <submittedName>
        <fullName evidence="1">Uncharacterized protein</fullName>
    </submittedName>
</protein>
<gene>
    <name evidence="1" type="ORF">TY91_13720</name>
</gene>
<comment type="caution">
    <text evidence="1">The sequence shown here is derived from an EMBL/GenBank/DDBJ whole genome shotgun (WGS) entry which is preliminary data.</text>
</comment>
<accession>A0A166G3F9</accession>
<organism evidence="1 2">
    <name type="scientific">Secundilactobacillus collinoides</name>
    <name type="common">Lactobacillus collinoides</name>
    <dbReference type="NCBI Taxonomy" id="33960"/>
    <lineage>
        <taxon>Bacteria</taxon>
        <taxon>Bacillati</taxon>
        <taxon>Bacillota</taxon>
        <taxon>Bacilli</taxon>
        <taxon>Lactobacillales</taxon>
        <taxon>Lactobacillaceae</taxon>
        <taxon>Secundilactobacillus</taxon>
    </lineage>
</organism>
<evidence type="ECO:0000313" key="2">
    <source>
        <dbReference type="Proteomes" id="UP000076480"/>
    </source>
</evidence>
<proteinExistence type="predicted"/>
<name>A0A166G3F9_SECCO</name>